<dbReference type="Pfam" id="PF16589">
    <property type="entry name" value="BRCT_2"/>
    <property type="match status" value="1"/>
</dbReference>
<evidence type="ECO:0000313" key="8">
    <source>
        <dbReference type="Proteomes" id="UP001328107"/>
    </source>
</evidence>
<keyword evidence="3" id="KW-0698">rRNA processing</keyword>
<dbReference type="HAMAP" id="MF_03028">
    <property type="entry name" value="Pescadillo"/>
    <property type="match status" value="1"/>
</dbReference>
<gene>
    <name evidence="7" type="ORF">PMAYCL1PPCAC_13279</name>
</gene>
<comment type="caution">
    <text evidence="7">The sequence shown here is derived from an EMBL/GenBank/DDBJ whole genome shotgun (WGS) entry which is preliminary data.</text>
</comment>
<dbReference type="SUPFAM" id="SSF52113">
    <property type="entry name" value="BRCT domain"/>
    <property type="match status" value="1"/>
</dbReference>
<dbReference type="EMBL" id="BTRK01000003">
    <property type="protein sequence ID" value="GMR43084.1"/>
    <property type="molecule type" value="Genomic_DNA"/>
</dbReference>
<dbReference type="FunFam" id="3.40.50.10190:FF:000002">
    <property type="entry name" value="Pescadillo homolog"/>
    <property type="match status" value="1"/>
</dbReference>
<protein>
    <recommendedName>
        <fullName evidence="6">BRCT domain-containing protein</fullName>
    </recommendedName>
</protein>
<feature type="region of interest" description="Disordered" evidence="5">
    <location>
        <begin position="612"/>
        <end position="636"/>
    </location>
</feature>
<dbReference type="SMART" id="SM00292">
    <property type="entry name" value="BRCT"/>
    <property type="match status" value="1"/>
</dbReference>
<sequence length="636" mass="72334">LLNDGGLLGDVDTVEELSDILVLNGGGLLDAGGSLRDQLDVVSVDDDLVLLGSGHDCGDAIGKRDTTDDLLSERNNTHHLRTRSWFFPMRSISISPMVNQKKKGEQGAAVNYISRKKALNKLQLSLNDFRRLCILKGVYPHEPSNRKKVQNGSSERKILYLLKDIKFLAQEPIINQFRNYKVFLRKLTHAKAKREAEKFTKIIDNKPEYQLDRIVKERYPTFSSAIRELDDALCLLFVFARFPRTKQLDTNLINECQRLTAEFMHYCIEARAVTNTFVSIKGIYYQAEIQGEKVTWLVAHDRGLPVVKQVDWAVLSTFAEFYVAQLSFVNYRLYQSVGLVYPPQIVSGEQTVTVEGEEGEEDEEIKEKIYSLARPLMKKAGLEIDNDDNMDNFDAEEAEEEMQRKMNEKKALKVLFSGSTFWLNRETPKESLAFLIRSCGGKVGWDGAPSDVKEDSENITYQVVDRPMTKKNIGRIYVQPQFVYDCVNARRRLPTNLYAPGASLPPHLSPFHAERAGDYVPVERLEELRAQGKDVSNYVTVDQVVSAEKKQKKPKVVKKKEEGLAVTPGQMHKINQQRIINLQGEANKMREMMIPKKQQRLYQKLKKGLKRTRTEGAALAKKRARLDEAKAAATAQ</sequence>
<accession>A0AAN5CGH7</accession>
<keyword evidence="8" id="KW-1185">Reference proteome</keyword>
<dbReference type="InterPro" id="IPR001357">
    <property type="entry name" value="BRCT_dom"/>
</dbReference>
<evidence type="ECO:0000256" key="4">
    <source>
        <dbReference type="ARBA" id="ARBA00023242"/>
    </source>
</evidence>
<dbReference type="Gene3D" id="3.40.50.10190">
    <property type="entry name" value="BRCT domain"/>
    <property type="match status" value="1"/>
</dbReference>
<dbReference type="PROSITE" id="PS50172">
    <property type="entry name" value="BRCT"/>
    <property type="match status" value="1"/>
</dbReference>
<evidence type="ECO:0000259" key="6">
    <source>
        <dbReference type="PROSITE" id="PS50172"/>
    </source>
</evidence>
<reference evidence="8" key="1">
    <citation type="submission" date="2022-10" db="EMBL/GenBank/DDBJ databases">
        <title>Genome assembly of Pristionchus species.</title>
        <authorList>
            <person name="Yoshida K."/>
            <person name="Sommer R.J."/>
        </authorList>
    </citation>
    <scope>NUCLEOTIDE SEQUENCE [LARGE SCALE GENOMIC DNA]</scope>
    <source>
        <strain evidence="8">RS5460</strain>
    </source>
</reference>
<dbReference type="InterPro" id="IPR036420">
    <property type="entry name" value="BRCT_dom_sf"/>
</dbReference>
<comment type="subcellular location">
    <subcellularLocation>
        <location evidence="1">Nucleus</location>
        <location evidence="1">Nucleolus</location>
    </subcellularLocation>
</comment>
<dbReference type="Pfam" id="PF06732">
    <property type="entry name" value="Pescadillo_N"/>
    <property type="match status" value="1"/>
</dbReference>
<evidence type="ECO:0000313" key="7">
    <source>
        <dbReference type="EMBL" id="GMR43084.1"/>
    </source>
</evidence>
<feature type="domain" description="BRCT" evidence="6">
    <location>
        <begin position="411"/>
        <end position="500"/>
    </location>
</feature>
<proteinExistence type="inferred from homology"/>
<evidence type="ECO:0000256" key="5">
    <source>
        <dbReference type="SAM" id="MobiDB-lite"/>
    </source>
</evidence>
<keyword evidence="4" id="KW-0539">Nucleus</keyword>
<name>A0AAN5CGH7_9BILA</name>
<evidence type="ECO:0000256" key="1">
    <source>
        <dbReference type="ARBA" id="ARBA00004604"/>
    </source>
</evidence>
<keyword evidence="2" id="KW-0690">Ribosome biogenesis</keyword>
<dbReference type="GO" id="GO:0000463">
    <property type="term" value="P:maturation of LSU-rRNA from tricistronic rRNA transcript (SSU-rRNA, 5.8S rRNA, LSU-rRNA)"/>
    <property type="evidence" value="ECO:0007669"/>
    <property type="project" value="TreeGrafter"/>
</dbReference>
<dbReference type="InterPro" id="IPR010613">
    <property type="entry name" value="PES"/>
</dbReference>
<evidence type="ECO:0000256" key="3">
    <source>
        <dbReference type="ARBA" id="ARBA00022552"/>
    </source>
</evidence>
<dbReference type="PANTHER" id="PTHR12221">
    <property type="entry name" value="PESCADILLO - RELATED"/>
    <property type="match status" value="1"/>
</dbReference>
<dbReference type="PANTHER" id="PTHR12221:SF6">
    <property type="entry name" value="PESCADILLO HOMOLOG"/>
    <property type="match status" value="1"/>
</dbReference>
<evidence type="ECO:0000256" key="2">
    <source>
        <dbReference type="ARBA" id="ARBA00022517"/>
    </source>
</evidence>
<dbReference type="CDD" id="cd17709">
    <property type="entry name" value="BRCT_pescadillo_like"/>
    <property type="match status" value="1"/>
</dbReference>
<dbReference type="AlphaFoldDB" id="A0AAN5CGH7"/>
<organism evidence="7 8">
    <name type="scientific">Pristionchus mayeri</name>
    <dbReference type="NCBI Taxonomy" id="1317129"/>
    <lineage>
        <taxon>Eukaryota</taxon>
        <taxon>Metazoa</taxon>
        <taxon>Ecdysozoa</taxon>
        <taxon>Nematoda</taxon>
        <taxon>Chromadorea</taxon>
        <taxon>Rhabditida</taxon>
        <taxon>Rhabditina</taxon>
        <taxon>Diplogasteromorpha</taxon>
        <taxon>Diplogasteroidea</taxon>
        <taxon>Neodiplogasteridae</taxon>
        <taxon>Pristionchus</taxon>
    </lineage>
</organism>
<dbReference type="GO" id="GO:0070545">
    <property type="term" value="C:PeBoW complex"/>
    <property type="evidence" value="ECO:0007669"/>
    <property type="project" value="TreeGrafter"/>
</dbReference>
<feature type="non-terminal residue" evidence="7">
    <location>
        <position position="1"/>
    </location>
</feature>
<dbReference type="GO" id="GO:0003723">
    <property type="term" value="F:RNA binding"/>
    <property type="evidence" value="ECO:0007669"/>
    <property type="project" value="TreeGrafter"/>
</dbReference>
<dbReference type="Proteomes" id="UP001328107">
    <property type="component" value="Unassembled WGS sequence"/>
</dbReference>